<sequence>MKQKFFEWFTKNNNCCTPAMADDGSFEHKKTQHMFEVYLAGGEARCAVLAADDVAIKEVNIHRATQSMRHSITLEMVRGVYILSAQVLS</sequence>
<name>A0A3R9NHF8_9ENTR</name>
<dbReference type="AlphaFoldDB" id="A0A3R9NHF8"/>
<proteinExistence type="predicted"/>
<evidence type="ECO:0000313" key="1">
    <source>
        <dbReference type="EMBL" id="RSK70347.1"/>
    </source>
</evidence>
<protein>
    <submittedName>
        <fullName evidence="1">Uncharacterized protein</fullName>
    </submittedName>
</protein>
<reference evidence="1 2" key="1">
    <citation type="submission" date="2018-12" db="EMBL/GenBank/DDBJ databases">
        <title>The Genome Submission of two Enterobacter spp. strains.</title>
        <authorList>
            <person name="Wu W."/>
            <person name="Wei L."/>
            <person name="Feng Y."/>
            <person name="Zong Z."/>
        </authorList>
    </citation>
    <scope>NUCLEOTIDE SEQUENCE [LARGE SCALE GENOMIC DNA]</scope>
    <source>
        <strain evidence="1 2">WCHEHu045002</strain>
    </source>
</reference>
<dbReference type="RefSeq" id="WP_125913354.1">
    <property type="nucleotide sequence ID" value="NZ_RWHU01000001.1"/>
</dbReference>
<gene>
    <name evidence="1" type="ORF">EJE24_00810</name>
</gene>
<comment type="caution">
    <text evidence="1">The sequence shown here is derived from an EMBL/GenBank/DDBJ whole genome shotgun (WGS) entry which is preliminary data.</text>
</comment>
<dbReference type="Proteomes" id="UP000276389">
    <property type="component" value="Unassembled WGS sequence"/>
</dbReference>
<evidence type="ECO:0000313" key="2">
    <source>
        <dbReference type="Proteomes" id="UP000276389"/>
    </source>
</evidence>
<accession>A0A3R9NHF8</accession>
<dbReference type="EMBL" id="RWHU01000001">
    <property type="protein sequence ID" value="RSK70347.1"/>
    <property type="molecule type" value="Genomic_DNA"/>
</dbReference>
<organism evidence="1 2">
    <name type="scientific">Enterobacter huaxiensis</name>
    <dbReference type="NCBI Taxonomy" id="2494702"/>
    <lineage>
        <taxon>Bacteria</taxon>
        <taxon>Pseudomonadati</taxon>
        <taxon>Pseudomonadota</taxon>
        <taxon>Gammaproteobacteria</taxon>
        <taxon>Enterobacterales</taxon>
        <taxon>Enterobacteriaceae</taxon>
        <taxon>Enterobacter</taxon>
    </lineage>
</organism>